<keyword evidence="2 5" id="KW-0863">Zinc-finger</keyword>
<evidence type="ECO:0000256" key="6">
    <source>
        <dbReference type="SAM" id="MobiDB-lite"/>
    </source>
</evidence>
<evidence type="ECO:0000313" key="9">
    <source>
        <dbReference type="Proteomes" id="UP001497457"/>
    </source>
</evidence>
<evidence type="ECO:0000256" key="5">
    <source>
        <dbReference type="PROSITE-ProRule" id="PRU00455"/>
    </source>
</evidence>
<organism evidence="8 9">
    <name type="scientific">Urochloa decumbens</name>
    <dbReference type="NCBI Taxonomy" id="240449"/>
    <lineage>
        <taxon>Eukaryota</taxon>
        <taxon>Viridiplantae</taxon>
        <taxon>Streptophyta</taxon>
        <taxon>Embryophyta</taxon>
        <taxon>Tracheophyta</taxon>
        <taxon>Spermatophyta</taxon>
        <taxon>Magnoliopsida</taxon>
        <taxon>Liliopsida</taxon>
        <taxon>Poales</taxon>
        <taxon>Poaceae</taxon>
        <taxon>PACMAD clade</taxon>
        <taxon>Panicoideae</taxon>
        <taxon>Panicodae</taxon>
        <taxon>Paniceae</taxon>
        <taxon>Melinidinae</taxon>
        <taxon>Urochloa</taxon>
    </lineage>
</organism>
<dbReference type="EMBL" id="OZ075129">
    <property type="protein sequence ID" value="CAL4964927.1"/>
    <property type="molecule type" value="Genomic_DNA"/>
</dbReference>
<dbReference type="Proteomes" id="UP001497457">
    <property type="component" value="Chromosome 19rd"/>
</dbReference>
<feature type="domain" description="SIAH-type" evidence="7">
    <location>
        <begin position="121"/>
        <end position="179"/>
    </location>
</feature>
<sequence>MGEGTSSGGKKRKAPPASPSCPVPAAVVKQEPVEGDVAVALADLPVEAVVVEPPRPRVNVSLYVRMLHCECLRPLEPPIFKCEAGHRLCGRCRGEGHCRRCGRDIASVPCGPEDLEELFDAFRVPCPFERYGCASTVVYHDTDAHRAACAYAPLPCGVAGCPFAGSPRMLRGHLAVAHCWRLDTLPGYGNPLALRVPSEPARHLLAVEGDDRRLFVLSVRELGGGAGRAVWAVSVACVRASGATVAGPQYKCILLTQAPGKAATDGRRAIWETDLLESCEAPGGGAAAWEEDPLLVPPSRLSGPSKGIDLRVRIDVVDPTAPAALLAAAP</sequence>
<dbReference type="Pfam" id="PF21361">
    <property type="entry name" value="Sina_ZnF"/>
    <property type="match status" value="1"/>
</dbReference>
<evidence type="ECO:0000256" key="1">
    <source>
        <dbReference type="ARBA" id="ARBA00022723"/>
    </source>
</evidence>
<dbReference type="GO" id="GO:0008270">
    <property type="term" value="F:zinc ion binding"/>
    <property type="evidence" value="ECO:0007669"/>
    <property type="project" value="UniProtKB-KW"/>
</dbReference>
<gene>
    <name evidence="8" type="ORF">URODEC1_LOCUS46934</name>
</gene>
<keyword evidence="3" id="KW-0862">Zinc</keyword>
<evidence type="ECO:0000313" key="8">
    <source>
        <dbReference type="EMBL" id="CAL4964927.1"/>
    </source>
</evidence>
<dbReference type="AlphaFoldDB" id="A0ABC8ZNU1"/>
<dbReference type="InterPro" id="IPR013010">
    <property type="entry name" value="Znf_SIAH"/>
</dbReference>
<dbReference type="SUPFAM" id="SSF49599">
    <property type="entry name" value="TRAF domain-like"/>
    <property type="match status" value="1"/>
</dbReference>
<evidence type="ECO:0000256" key="3">
    <source>
        <dbReference type="ARBA" id="ARBA00022833"/>
    </source>
</evidence>
<protein>
    <recommendedName>
        <fullName evidence="7">SIAH-type domain-containing protein</fullName>
    </recommendedName>
</protein>
<name>A0ABC8ZNU1_9POAL</name>
<dbReference type="InterPro" id="IPR044286">
    <property type="entry name" value="SINL_plant"/>
</dbReference>
<evidence type="ECO:0000256" key="4">
    <source>
        <dbReference type="ARBA" id="ARBA00024004"/>
    </source>
</evidence>
<feature type="region of interest" description="Disordered" evidence="6">
    <location>
        <begin position="1"/>
        <end position="22"/>
    </location>
</feature>
<dbReference type="InterPro" id="IPR013083">
    <property type="entry name" value="Znf_RING/FYVE/PHD"/>
</dbReference>
<comment type="function">
    <text evidence="4">E3 ubiquitin-protein ligase that mediates ubiquitination and subsequent proteasomal degradation of target proteins. E3 ubiquitin ligases accept ubiquitin from an E2 ubiquitin-conjugating enzyme in the form of a thioester and then directly transfers the ubiquitin to targeted substrates. It probably triggers the ubiquitin-mediated degradation of different substrates.</text>
</comment>
<keyword evidence="9" id="KW-1185">Reference proteome</keyword>
<dbReference type="PROSITE" id="PS51081">
    <property type="entry name" value="ZF_SIAH"/>
    <property type="match status" value="1"/>
</dbReference>
<reference evidence="8" key="1">
    <citation type="submission" date="2024-10" db="EMBL/GenBank/DDBJ databases">
        <authorList>
            <person name="Ryan C."/>
        </authorList>
    </citation>
    <scope>NUCLEOTIDE SEQUENCE [LARGE SCALE GENOMIC DNA]</scope>
</reference>
<dbReference type="PANTHER" id="PTHR46632:SF31">
    <property type="entry name" value="SIAH-TYPE DOMAIN-CONTAINING PROTEIN"/>
    <property type="match status" value="1"/>
</dbReference>
<evidence type="ECO:0000259" key="7">
    <source>
        <dbReference type="PROSITE" id="PS51081"/>
    </source>
</evidence>
<keyword evidence="1" id="KW-0479">Metal-binding</keyword>
<accession>A0ABC8ZNU1</accession>
<evidence type="ECO:0000256" key="2">
    <source>
        <dbReference type="ARBA" id="ARBA00022771"/>
    </source>
</evidence>
<dbReference type="Gene3D" id="3.30.40.10">
    <property type="entry name" value="Zinc/RING finger domain, C3HC4 (zinc finger)"/>
    <property type="match status" value="1"/>
</dbReference>
<proteinExistence type="predicted"/>
<dbReference type="PANTHER" id="PTHR46632">
    <property type="entry name" value="E3 UBIQUITIN-PROTEIN LIGASE SINA-LIKE 4"/>
    <property type="match status" value="1"/>
</dbReference>